<evidence type="ECO:0000313" key="3">
    <source>
        <dbReference type="EMBL" id="MYD90009.1"/>
    </source>
</evidence>
<dbReference type="SUPFAM" id="SSF51735">
    <property type="entry name" value="NAD(P)-binding Rossmann-fold domains"/>
    <property type="match status" value="1"/>
</dbReference>
<dbReference type="PANTHER" id="PTHR43818:SF11">
    <property type="entry name" value="BCDNA.GH03377"/>
    <property type="match status" value="1"/>
</dbReference>
<dbReference type="InterPro" id="IPR036291">
    <property type="entry name" value="NAD(P)-bd_dom_sf"/>
</dbReference>
<evidence type="ECO:0000259" key="2">
    <source>
        <dbReference type="Pfam" id="PF01408"/>
    </source>
</evidence>
<evidence type="ECO:0000256" key="1">
    <source>
        <dbReference type="ARBA" id="ARBA00023002"/>
    </source>
</evidence>
<accession>A0A6B1DQK1</accession>
<dbReference type="Pfam" id="PF01408">
    <property type="entry name" value="GFO_IDH_MocA"/>
    <property type="match status" value="1"/>
</dbReference>
<dbReference type="GO" id="GO:0000166">
    <property type="term" value="F:nucleotide binding"/>
    <property type="evidence" value="ECO:0007669"/>
    <property type="project" value="InterPro"/>
</dbReference>
<sequence length="412" mass="45300">MTKQAVRIGVVGAGRGAAYLRAARLDMGLELVAVCDSSERRLRALDLPDGVLCLTDEAELLAQDMDAVVIATYFDAHAPLAVRALRAGFHVLSEITANATMAEGVALCEAVEETGRIYMMGENSAYTDFNQAMTELYASGEIGRVLYAEAEYNHPMPPETMLRLAPARGHWRNWLPSTYYCTHALGPLMAITDTWPVAVNALSIPAPELGPQEVRVNDPGSVILCRMDNDAVFRLFGIRIPGHSNWYRLHGTGGAMENARGPGYFGPGQVRVWHDPWNCPPGQPTERSFVPEWPDHGATAAGFGHSGADFWVVHHFVEAVRSGRPPFLDVYRSVAMSSVGLLAWRSALAEGQSVSVPDFRDPGVRGQFRDDHLRAGPDTPDTERLPSSIRGEVEIDRADLERAERFWNSLHR</sequence>
<protein>
    <submittedName>
        <fullName evidence="3">Gfo/Idh/MocA family oxidoreductase</fullName>
    </submittedName>
</protein>
<dbReference type="AlphaFoldDB" id="A0A6B1DQK1"/>
<dbReference type="EMBL" id="VXPY01000041">
    <property type="protein sequence ID" value="MYD90009.1"/>
    <property type="molecule type" value="Genomic_DNA"/>
</dbReference>
<dbReference type="Gene3D" id="3.40.50.720">
    <property type="entry name" value="NAD(P)-binding Rossmann-like Domain"/>
    <property type="match status" value="1"/>
</dbReference>
<reference evidence="3" key="1">
    <citation type="submission" date="2019-09" db="EMBL/GenBank/DDBJ databases">
        <title>Characterisation of the sponge microbiome using genome-centric metagenomics.</title>
        <authorList>
            <person name="Engelberts J.P."/>
            <person name="Robbins S.J."/>
            <person name="De Goeij J.M."/>
            <person name="Aranda M."/>
            <person name="Bell S.C."/>
            <person name="Webster N.S."/>
        </authorList>
    </citation>
    <scope>NUCLEOTIDE SEQUENCE</scope>
    <source>
        <strain evidence="3">SB0662_bin_9</strain>
    </source>
</reference>
<dbReference type="InterPro" id="IPR000683">
    <property type="entry name" value="Gfo/Idh/MocA-like_OxRdtase_N"/>
</dbReference>
<dbReference type="Gene3D" id="3.30.360.10">
    <property type="entry name" value="Dihydrodipicolinate Reductase, domain 2"/>
    <property type="match status" value="1"/>
</dbReference>
<dbReference type="InterPro" id="IPR050463">
    <property type="entry name" value="Gfo/Idh/MocA_oxidrdct_glycsds"/>
</dbReference>
<organism evidence="3">
    <name type="scientific">Caldilineaceae bacterium SB0662_bin_9</name>
    <dbReference type="NCBI Taxonomy" id="2605258"/>
    <lineage>
        <taxon>Bacteria</taxon>
        <taxon>Bacillati</taxon>
        <taxon>Chloroflexota</taxon>
        <taxon>Caldilineae</taxon>
        <taxon>Caldilineales</taxon>
        <taxon>Caldilineaceae</taxon>
    </lineage>
</organism>
<dbReference type="PANTHER" id="PTHR43818">
    <property type="entry name" value="BCDNA.GH03377"/>
    <property type="match status" value="1"/>
</dbReference>
<keyword evidence="1" id="KW-0560">Oxidoreductase</keyword>
<feature type="domain" description="Gfo/Idh/MocA-like oxidoreductase N-terminal" evidence="2">
    <location>
        <begin position="6"/>
        <end position="121"/>
    </location>
</feature>
<dbReference type="GO" id="GO:0016491">
    <property type="term" value="F:oxidoreductase activity"/>
    <property type="evidence" value="ECO:0007669"/>
    <property type="project" value="UniProtKB-KW"/>
</dbReference>
<dbReference type="SUPFAM" id="SSF55347">
    <property type="entry name" value="Glyceraldehyde-3-phosphate dehydrogenase-like, C-terminal domain"/>
    <property type="match status" value="1"/>
</dbReference>
<proteinExistence type="predicted"/>
<comment type="caution">
    <text evidence="3">The sequence shown here is derived from an EMBL/GenBank/DDBJ whole genome shotgun (WGS) entry which is preliminary data.</text>
</comment>
<gene>
    <name evidence="3" type="ORF">F4Y08_06675</name>
</gene>
<name>A0A6B1DQK1_9CHLR</name>